<evidence type="ECO:0000313" key="5">
    <source>
        <dbReference type="Proteomes" id="UP000258309"/>
    </source>
</evidence>
<dbReference type="PANTHER" id="PTHR10039:SF16">
    <property type="entry name" value="GPI INOSITOL-DEACYLASE"/>
    <property type="match status" value="1"/>
</dbReference>
<evidence type="ECO:0000259" key="3">
    <source>
        <dbReference type="Pfam" id="PF24883"/>
    </source>
</evidence>
<keyword evidence="1" id="KW-0677">Repeat</keyword>
<accession>A0A3E2H0Y2</accession>
<dbReference type="AlphaFoldDB" id="A0A3E2H0Y2"/>
<keyword evidence="5" id="KW-1185">Reference proteome</keyword>
<dbReference type="EMBL" id="NCSJ02000227">
    <property type="protein sequence ID" value="RFU27044.1"/>
    <property type="molecule type" value="Genomic_DNA"/>
</dbReference>
<feature type="non-terminal residue" evidence="4">
    <location>
        <position position="1"/>
    </location>
</feature>
<dbReference type="PROSITE" id="PS50088">
    <property type="entry name" value="ANK_REPEAT"/>
    <property type="match status" value="3"/>
</dbReference>
<dbReference type="PROSITE" id="PS50297">
    <property type="entry name" value="ANK_REP_REGION"/>
    <property type="match status" value="2"/>
</dbReference>
<dbReference type="PANTHER" id="PTHR10039">
    <property type="entry name" value="AMELOGENIN"/>
    <property type="match status" value="1"/>
</dbReference>
<dbReference type="Pfam" id="PF24883">
    <property type="entry name" value="NPHP3_N"/>
    <property type="match status" value="1"/>
</dbReference>
<proteinExistence type="predicted"/>
<feature type="domain" description="Nephrocystin 3-like N-terminal" evidence="3">
    <location>
        <begin position="228"/>
        <end position="395"/>
    </location>
</feature>
<sequence>MEALGATATIVQLISFTGEVLLAGYSFLNKVRKAPTEIRSLLRETAILNALLDQLQSLATDKGSDIQVRGALETLDKLGVFGECERLVEVVKKAISACELIDGQDVRNLGKKVLWPFKEKETKETMVQLGRLREALSAAVVVDSAQKLRHLEVLASKIDTHVLDALDGITHIEMSMHQTHDDIASLKAGFDAKAWEEERSSIRRWLYPDSVDSDAAFAAALSLRHRATGRWFLDLNEFKRWVHSDHDCLWLYGIAGSGKTILSANAIDHLSKKSRFDRSTVLYFFCDHRDPTRQNFQDLLHSIIKQLLDQDSNSFFIARYWRDMQSNNVSGPNAVAKPLTSSEYIALIQQLCSQWTSVSLVVDAMDECTNLDVFMSGLTALSSNESNIRLLLTSRHDVEFKRVIEPIATYEVPLNEHMSVDIDSYLRAEIKNRITSRQLKLKHPGLEISIVNALKKKADGMILIAKLQLDYICGLKSDRDIREALEKLPSGIYQTYDELLYQLCSKHPDDVENIVQMLYWLVGSMVPLTLEELAEAISIRPEDKFLDRFGIATDLLDLAASCGSLVTIRTIETSGGSYEDLRGPQITLITLAHASVEEYLKSGKIGRGLTDTFNMNMQAIHLKLARVCLQYVGFEDFWQPMSLPASKKTIFRQALDMFADRQVLQDRVSHFALIDYACRYWSDHLRQSGGLLDQETLRLLEWFTEAFNNKPLYKGKYISWQQMYHHDITFYCANRPPLFYAIDFRINSLVQMLIPNNVDILINDMAPLHVAARCGNLEVVEMLLDRGALIHLNSGREARTMSALHFAAEGGHTDVVHFLLSRGAVLDARSESLSTPFYRAARSGSLRTLRLLREAGCDINAETWDHFTPLFEAVAYARVKVAAQLLEWGADPTIEVDHMEQQSALAILTAWKNRGKRAGETPFNPEDILREIKSMQEDHLGFGKYLEGLKPQLILLEQMSKDTRPGTEREKDLRFNANPAIIITNVDYVDKDDDDGDRYY</sequence>
<feature type="non-terminal residue" evidence="4">
    <location>
        <position position="1000"/>
    </location>
</feature>
<name>A0A3E2H0Y2_SCYLI</name>
<dbReference type="OMA" id="YFFCDHR"/>
<gene>
    <name evidence="4" type="ORF">B7463_g9317</name>
</gene>
<comment type="caution">
    <text evidence="4">The sequence shown here is derived from an EMBL/GenBank/DDBJ whole genome shotgun (WGS) entry which is preliminary data.</text>
</comment>
<dbReference type="Pfam" id="PF12796">
    <property type="entry name" value="Ank_2"/>
    <property type="match status" value="1"/>
</dbReference>
<dbReference type="InterPro" id="IPR027417">
    <property type="entry name" value="P-loop_NTPase"/>
</dbReference>
<dbReference type="Gene3D" id="1.25.40.20">
    <property type="entry name" value="Ankyrin repeat-containing domain"/>
    <property type="match status" value="1"/>
</dbReference>
<feature type="repeat" description="ANK" evidence="2">
    <location>
        <begin position="832"/>
        <end position="864"/>
    </location>
</feature>
<reference evidence="4 5" key="1">
    <citation type="submission" date="2018-05" db="EMBL/GenBank/DDBJ databases">
        <title>Draft genome sequence of Scytalidium lignicola DSM 105466, a ubiquitous saprotrophic fungus.</title>
        <authorList>
            <person name="Buettner E."/>
            <person name="Gebauer A.M."/>
            <person name="Hofrichter M."/>
            <person name="Liers C."/>
            <person name="Kellner H."/>
        </authorList>
    </citation>
    <scope>NUCLEOTIDE SEQUENCE [LARGE SCALE GENOMIC DNA]</scope>
    <source>
        <strain evidence="4 5">DSM 105466</strain>
    </source>
</reference>
<organism evidence="4 5">
    <name type="scientific">Scytalidium lignicola</name>
    <name type="common">Hyphomycete</name>
    <dbReference type="NCBI Taxonomy" id="5539"/>
    <lineage>
        <taxon>Eukaryota</taxon>
        <taxon>Fungi</taxon>
        <taxon>Dikarya</taxon>
        <taxon>Ascomycota</taxon>
        <taxon>Pezizomycotina</taxon>
        <taxon>Leotiomycetes</taxon>
        <taxon>Leotiomycetes incertae sedis</taxon>
        <taxon>Scytalidium</taxon>
    </lineage>
</organism>
<dbReference type="InterPro" id="IPR056884">
    <property type="entry name" value="NPHP3-like_N"/>
</dbReference>
<dbReference type="InterPro" id="IPR002110">
    <property type="entry name" value="Ankyrin_rpt"/>
</dbReference>
<dbReference type="InterPro" id="IPR036770">
    <property type="entry name" value="Ankyrin_rpt-contain_sf"/>
</dbReference>
<dbReference type="STRING" id="5539.A0A3E2H0Y2"/>
<evidence type="ECO:0000313" key="4">
    <source>
        <dbReference type="EMBL" id="RFU27044.1"/>
    </source>
</evidence>
<feature type="repeat" description="ANK" evidence="2">
    <location>
        <begin position="763"/>
        <end position="795"/>
    </location>
</feature>
<dbReference type="SUPFAM" id="SSF52540">
    <property type="entry name" value="P-loop containing nucleoside triphosphate hydrolases"/>
    <property type="match status" value="1"/>
</dbReference>
<dbReference type="SUPFAM" id="SSF48403">
    <property type="entry name" value="Ankyrin repeat"/>
    <property type="match status" value="1"/>
</dbReference>
<evidence type="ECO:0000256" key="1">
    <source>
        <dbReference type="ARBA" id="ARBA00022737"/>
    </source>
</evidence>
<dbReference type="SMART" id="SM00248">
    <property type="entry name" value="ANK"/>
    <property type="match status" value="6"/>
</dbReference>
<keyword evidence="2" id="KW-0040">ANK repeat</keyword>
<dbReference type="OrthoDB" id="195446at2759"/>
<dbReference type="Proteomes" id="UP000258309">
    <property type="component" value="Unassembled WGS sequence"/>
</dbReference>
<evidence type="ECO:0000256" key="2">
    <source>
        <dbReference type="PROSITE-ProRule" id="PRU00023"/>
    </source>
</evidence>
<dbReference type="Gene3D" id="3.40.50.300">
    <property type="entry name" value="P-loop containing nucleotide triphosphate hydrolases"/>
    <property type="match status" value="1"/>
</dbReference>
<feature type="repeat" description="ANK" evidence="2">
    <location>
        <begin position="799"/>
        <end position="831"/>
    </location>
</feature>
<protein>
    <recommendedName>
        <fullName evidence="3">Nephrocystin 3-like N-terminal domain-containing protein</fullName>
    </recommendedName>
</protein>